<organism evidence="1 2">
    <name type="scientific">Streptomyces polygonati</name>
    <dbReference type="NCBI Taxonomy" id="1617087"/>
    <lineage>
        <taxon>Bacteria</taxon>
        <taxon>Bacillati</taxon>
        <taxon>Actinomycetota</taxon>
        <taxon>Actinomycetes</taxon>
        <taxon>Kitasatosporales</taxon>
        <taxon>Streptomycetaceae</taxon>
        <taxon>Streptomyces</taxon>
    </lineage>
</organism>
<protein>
    <submittedName>
        <fullName evidence="1">Uncharacterized protein</fullName>
    </submittedName>
</protein>
<reference evidence="2" key="1">
    <citation type="journal article" date="2019" name="Int. J. Syst. Evol. Microbiol.">
        <title>The Global Catalogue of Microorganisms (GCM) 10K type strain sequencing project: providing services to taxonomists for standard genome sequencing and annotation.</title>
        <authorList>
            <consortium name="The Broad Institute Genomics Platform"/>
            <consortium name="The Broad Institute Genome Sequencing Center for Infectious Disease"/>
            <person name="Wu L."/>
            <person name="Ma J."/>
        </authorList>
    </citation>
    <scope>NUCLEOTIDE SEQUENCE [LARGE SCALE GENOMIC DNA]</scope>
    <source>
        <strain evidence="2">CGMCC 4.7237</strain>
    </source>
</reference>
<dbReference type="EMBL" id="JBHSBB010000012">
    <property type="protein sequence ID" value="MFC4033272.1"/>
    <property type="molecule type" value="Genomic_DNA"/>
</dbReference>
<keyword evidence="2" id="KW-1185">Reference proteome</keyword>
<dbReference type="RefSeq" id="WP_386430367.1">
    <property type="nucleotide sequence ID" value="NZ_JBHSBB010000012.1"/>
</dbReference>
<gene>
    <name evidence="1" type="ORF">ACFO3J_17505</name>
</gene>
<name>A0ABV8HQS1_9ACTN</name>
<comment type="caution">
    <text evidence="1">The sequence shown here is derived from an EMBL/GenBank/DDBJ whole genome shotgun (WGS) entry which is preliminary data.</text>
</comment>
<evidence type="ECO:0000313" key="1">
    <source>
        <dbReference type="EMBL" id="MFC4033272.1"/>
    </source>
</evidence>
<evidence type="ECO:0000313" key="2">
    <source>
        <dbReference type="Proteomes" id="UP001595765"/>
    </source>
</evidence>
<proteinExistence type="predicted"/>
<dbReference type="Proteomes" id="UP001595765">
    <property type="component" value="Unassembled WGS sequence"/>
</dbReference>
<sequence length="149" mass="15497">MRSTPGAQALAVALDPHSYPEYAATYGSLVVDQPVGRVALCFTDPAAGRRMAEAAKRAHPGIDLGRLDVYRCRYSERALVRVVDAMSEKTTVAGFPVYTLGPAPDASGIDVTTTAEGARSAALLDDLSILADGVPVHVTEGGPAELASD</sequence>
<accession>A0ABV8HQS1</accession>